<dbReference type="RefSeq" id="WP_089965671.1">
    <property type="nucleotide sequence ID" value="NZ_FNJM01000001.1"/>
</dbReference>
<dbReference type="OrthoDB" id="1933953at2"/>
<keyword evidence="2" id="KW-1185">Reference proteome</keyword>
<evidence type="ECO:0000313" key="2">
    <source>
        <dbReference type="Proteomes" id="UP000198597"/>
    </source>
</evidence>
<dbReference type="EMBL" id="FNJM01000001">
    <property type="protein sequence ID" value="SDO84963.1"/>
    <property type="molecule type" value="Genomic_DNA"/>
</dbReference>
<dbReference type="STRING" id="94869.SAMN04488529_101606"/>
<accession>A0A1H0MX13</accession>
<proteinExistence type="predicted"/>
<name>A0A1H0MX13_9CLOT</name>
<dbReference type="Proteomes" id="UP000198597">
    <property type="component" value="Unassembled WGS sequence"/>
</dbReference>
<organism evidence="1 2">
    <name type="scientific">Clostridium gasigenes</name>
    <dbReference type="NCBI Taxonomy" id="94869"/>
    <lineage>
        <taxon>Bacteria</taxon>
        <taxon>Bacillati</taxon>
        <taxon>Bacillota</taxon>
        <taxon>Clostridia</taxon>
        <taxon>Eubacteriales</taxon>
        <taxon>Clostridiaceae</taxon>
        <taxon>Clostridium</taxon>
    </lineage>
</organism>
<evidence type="ECO:0000313" key="1">
    <source>
        <dbReference type="EMBL" id="SDO84963.1"/>
    </source>
</evidence>
<protein>
    <recommendedName>
        <fullName evidence="3">Prepilin-type N-terminal cleavage/methylation domain-containing protein</fullName>
    </recommendedName>
</protein>
<gene>
    <name evidence="1" type="ORF">SAMN04488529_101606</name>
</gene>
<reference evidence="1 2" key="1">
    <citation type="submission" date="2016-10" db="EMBL/GenBank/DDBJ databases">
        <authorList>
            <person name="de Groot N.N."/>
        </authorList>
    </citation>
    <scope>NUCLEOTIDE SEQUENCE [LARGE SCALE GENOMIC DNA]</scope>
    <source>
        <strain evidence="1 2">DSM 12272</strain>
    </source>
</reference>
<dbReference type="AlphaFoldDB" id="A0A1H0MX13"/>
<evidence type="ECO:0008006" key="3">
    <source>
        <dbReference type="Google" id="ProtNLM"/>
    </source>
</evidence>
<sequence length="152" mass="17549">MKRKHNGSMLIEVLIALMILMIASMMAMTSAIAANKSKIRRNKHEEANRVAYCIMNEIKYNYSYNQLNTEILRCNTGAEKTNYIGFKYTDKILENLITTNIFQLERGNDIKIEVINDDSNNKIMKMKIAISLSGGVGEVNVEREFNKSWWME</sequence>